<feature type="domain" description="Lipocalin/cytosolic fatty-acid binding" evidence="4">
    <location>
        <begin position="35"/>
        <end position="170"/>
    </location>
</feature>
<dbReference type="GO" id="GO:0006629">
    <property type="term" value="P:lipid metabolic process"/>
    <property type="evidence" value="ECO:0007669"/>
    <property type="project" value="TreeGrafter"/>
</dbReference>
<dbReference type="InterPro" id="IPR022272">
    <property type="entry name" value="Lipocalin_CS"/>
</dbReference>
<dbReference type="SUPFAM" id="SSF50814">
    <property type="entry name" value="Lipocalins"/>
    <property type="match status" value="1"/>
</dbReference>
<feature type="chain" id="PRO_5043115542" description="Lipocalin/cytosolic fatty-acid binding domain-containing protein" evidence="2">
    <location>
        <begin position="19"/>
        <end position="177"/>
    </location>
</feature>
<dbReference type="Gene3D" id="2.40.128.20">
    <property type="match status" value="1"/>
</dbReference>
<dbReference type="AlphaFoldDB" id="A0AAV2S3W6"/>
<keyword evidence="2" id="KW-0732">Signal</keyword>
<evidence type="ECO:0000256" key="2">
    <source>
        <dbReference type="PIRNR" id="PIRNR036893"/>
    </source>
</evidence>
<comment type="similarity">
    <text evidence="1 2 3">Belongs to the calycin superfamily. Lipocalin family.</text>
</comment>
<evidence type="ECO:0000259" key="4">
    <source>
        <dbReference type="Pfam" id="PF00061"/>
    </source>
</evidence>
<dbReference type="GO" id="GO:0000302">
    <property type="term" value="P:response to reactive oxygen species"/>
    <property type="evidence" value="ECO:0007669"/>
    <property type="project" value="TreeGrafter"/>
</dbReference>
<dbReference type="Pfam" id="PF00061">
    <property type="entry name" value="Lipocalin"/>
    <property type="match status" value="1"/>
</dbReference>
<sequence length="177" mass="20017">MKPHILIVLTTFVVEAYASCPSVTLVENFGSARFTGVWYEVQAQANSFNRVKSCSKSVYTLLETGFNVTTMGLTYSGRPTQSNATLTFKTNPAKMITSRVMGVRPPYEVLDTDYESYACVHSCIHMFFVYDYVFIYSRTRTLDQVHVGHCRALFSQYRTSSRNLHRLVNTNQGGCSN</sequence>
<dbReference type="PIRSF" id="PIRSF036893">
    <property type="entry name" value="Lipocalin_ApoD"/>
    <property type="match status" value="1"/>
</dbReference>
<dbReference type="GO" id="GO:0005737">
    <property type="term" value="C:cytoplasm"/>
    <property type="evidence" value="ECO:0007669"/>
    <property type="project" value="TreeGrafter"/>
</dbReference>
<dbReference type="InterPro" id="IPR012674">
    <property type="entry name" value="Calycin"/>
</dbReference>
<comment type="caution">
    <text evidence="5">The sequence shown here is derived from an EMBL/GenBank/DDBJ whole genome shotgun (WGS) entry which is preliminary data.</text>
</comment>
<evidence type="ECO:0000313" key="6">
    <source>
        <dbReference type="Proteomes" id="UP001497623"/>
    </source>
</evidence>
<evidence type="ECO:0000256" key="1">
    <source>
        <dbReference type="ARBA" id="ARBA00006889"/>
    </source>
</evidence>
<evidence type="ECO:0000313" key="5">
    <source>
        <dbReference type="EMBL" id="CAL4155442.1"/>
    </source>
</evidence>
<dbReference type="EMBL" id="CAXKWB010040698">
    <property type="protein sequence ID" value="CAL4155442.1"/>
    <property type="molecule type" value="Genomic_DNA"/>
</dbReference>
<gene>
    <name evidence="5" type="ORF">MNOR_LOCUS31513</name>
</gene>
<accession>A0AAV2S3W6</accession>
<dbReference type="PROSITE" id="PS00213">
    <property type="entry name" value="LIPOCALIN"/>
    <property type="match status" value="1"/>
</dbReference>
<dbReference type="PANTHER" id="PTHR10612">
    <property type="entry name" value="APOLIPOPROTEIN D"/>
    <property type="match status" value="1"/>
</dbReference>
<dbReference type="InterPro" id="IPR000566">
    <property type="entry name" value="Lipocln_cytosolic_FA-bd_dom"/>
</dbReference>
<protein>
    <recommendedName>
        <fullName evidence="4">Lipocalin/cytosolic fatty-acid binding domain-containing protein</fullName>
    </recommendedName>
</protein>
<dbReference type="PANTHER" id="PTHR10612:SF34">
    <property type="entry name" value="APOLIPOPROTEIN D"/>
    <property type="match status" value="1"/>
</dbReference>
<dbReference type="InterPro" id="IPR022271">
    <property type="entry name" value="Lipocalin_ApoD"/>
</dbReference>
<evidence type="ECO:0000256" key="3">
    <source>
        <dbReference type="RuleBase" id="RU003695"/>
    </source>
</evidence>
<feature type="signal peptide" evidence="2">
    <location>
        <begin position="1"/>
        <end position="18"/>
    </location>
</feature>
<reference evidence="5 6" key="1">
    <citation type="submission" date="2024-05" db="EMBL/GenBank/DDBJ databases">
        <authorList>
            <person name="Wallberg A."/>
        </authorList>
    </citation>
    <scope>NUCLEOTIDE SEQUENCE [LARGE SCALE GENOMIC DNA]</scope>
</reference>
<keyword evidence="6" id="KW-1185">Reference proteome</keyword>
<proteinExistence type="inferred from homology"/>
<name>A0AAV2S3W6_MEGNR</name>
<dbReference type="Proteomes" id="UP001497623">
    <property type="component" value="Unassembled WGS sequence"/>
</dbReference>
<organism evidence="5 6">
    <name type="scientific">Meganyctiphanes norvegica</name>
    <name type="common">Northern krill</name>
    <name type="synonym">Thysanopoda norvegica</name>
    <dbReference type="NCBI Taxonomy" id="48144"/>
    <lineage>
        <taxon>Eukaryota</taxon>
        <taxon>Metazoa</taxon>
        <taxon>Ecdysozoa</taxon>
        <taxon>Arthropoda</taxon>
        <taxon>Crustacea</taxon>
        <taxon>Multicrustacea</taxon>
        <taxon>Malacostraca</taxon>
        <taxon>Eumalacostraca</taxon>
        <taxon>Eucarida</taxon>
        <taxon>Euphausiacea</taxon>
        <taxon>Euphausiidae</taxon>
        <taxon>Meganyctiphanes</taxon>
    </lineage>
</organism>